<dbReference type="Proteomes" id="UP001500399">
    <property type="component" value="Unassembled WGS sequence"/>
</dbReference>
<evidence type="ECO:0008006" key="3">
    <source>
        <dbReference type="Google" id="ProtNLM"/>
    </source>
</evidence>
<organism evidence="1 2">
    <name type="scientific">Selenomonas dianae</name>
    <dbReference type="NCBI Taxonomy" id="135079"/>
    <lineage>
        <taxon>Bacteria</taxon>
        <taxon>Bacillati</taxon>
        <taxon>Bacillota</taxon>
        <taxon>Negativicutes</taxon>
        <taxon>Selenomonadales</taxon>
        <taxon>Selenomonadaceae</taxon>
        <taxon>Selenomonas</taxon>
    </lineage>
</organism>
<name>A0ABN0SZP9_9FIRM</name>
<evidence type="ECO:0000313" key="1">
    <source>
        <dbReference type="EMBL" id="GAA0207744.1"/>
    </source>
</evidence>
<evidence type="ECO:0000313" key="2">
    <source>
        <dbReference type="Proteomes" id="UP001500399"/>
    </source>
</evidence>
<accession>A0ABN0SZP9</accession>
<sequence>MFKNWSTKRLQMAVVTGLLLGVTTPFAAMMMRSHQTEAAVAVFDQKNIEEAIKTAITTAKILTTEEKELGLMILDAKKINLDMLQGWMQKNKKAEDLCKTIDIVQDIVALKKEGKIPSILNVNSSATAILKNEIGAIEDAINGKTTLVDFYKQTQKNHKALDATYRAAAERAKASQKVTESTNETVHEAVAAANKAEGQQQMLQAGIQIAAAGVLQGADQKELLAQLLAMQAQKWYVDNTEKAQTEARDRAVANKLHDFAGKR</sequence>
<dbReference type="EMBL" id="BAAACR010000005">
    <property type="protein sequence ID" value="GAA0207744.1"/>
    <property type="molecule type" value="Genomic_DNA"/>
</dbReference>
<comment type="caution">
    <text evidence="1">The sequence shown here is derived from an EMBL/GenBank/DDBJ whole genome shotgun (WGS) entry which is preliminary data.</text>
</comment>
<dbReference type="RefSeq" id="WP_304987212.1">
    <property type="nucleotide sequence ID" value="NZ_BAAACR010000005.1"/>
</dbReference>
<protein>
    <recommendedName>
        <fullName evidence="3">P-type conjugative transfer protein TrbJ</fullName>
    </recommendedName>
</protein>
<keyword evidence="2" id="KW-1185">Reference proteome</keyword>
<gene>
    <name evidence="1" type="ORF">GCM10008919_08730</name>
</gene>
<reference evidence="1 2" key="1">
    <citation type="journal article" date="2019" name="Int. J. Syst. Evol. Microbiol.">
        <title>The Global Catalogue of Microorganisms (GCM) 10K type strain sequencing project: providing services to taxonomists for standard genome sequencing and annotation.</title>
        <authorList>
            <consortium name="The Broad Institute Genomics Platform"/>
            <consortium name="The Broad Institute Genome Sequencing Center for Infectious Disease"/>
            <person name="Wu L."/>
            <person name="Ma J."/>
        </authorList>
    </citation>
    <scope>NUCLEOTIDE SEQUENCE [LARGE SCALE GENOMIC DNA]</scope>
    <source>
        <strain evidence="1 2">JCM 8542</strain>
    </source>
</reference>
<proteinExistence type="predicted"/>